<dbReference type="PIRSF" id="PIRSF000025">
    <property type="entry name" value="Cytc_Bsub_c550"/>
    <property type="match status" value="1"/>
</dbReference>
<sequence length="124" mass="13154">MKRNPLIPFALIAAIGIVLIIILGFKGVDQKKEIAAAKDGGKKTTETASAKPEDIYKNTCIGCHGDQMQGGVGPNLQKIGGQLSQDEIKNILQNGKTGKIGTMPKGLLPAEQVDVMAKWLASKK</sequence>
<dbReference type="Proteomes" id="UP000682134">
    <property type="component" value="Unassembled WGS sequence"/>
</dbReference>
<keyword evidence="8" id="KW-0472">Membrane</keyword>
<dbReference type="GO" id="GO:0020037">
    <property type="term" value="F:heme binding"/>
    <property type="evidence" value="ECO:0007669"/>
    <property type="project" value="InterPro"/>
</dbReference>
<dbReference type="RefSeq" id="WP_209401044.1">
    <property type="nucleotide sequence ID" value="NZ_JAGIYQ010000001.1"/>
</dbReference>
<evidence type="ECO:0000313" key="10">
    <source>
        <dbReference type="EMBL" id="MBP0723574.1"/>
    </source>
</evidence>
<reference evidence="10" key="1">
    <citation type="submission" date="2021-04" db="EMBL/GenBank/DDBJ databases">
        <title>Genome seq and assembly of Bacillus sp.</title>
        <authorList>
            <person name="Chhetri G."/>
        </authorList>
    </citation>
    <scope>NUCLEOTIDE SEQUENCE</scope>
    <source>
        <strain evidence="10">RG28</strain>
    </source>
</reference>
<evidence type="ECO:0000256" key="1">
    <source>
        <dbReference type="ARBA" id="ARBA00022448"/>
    </source>
</evidence>
<feature type="binding site" description="axial binding residue" evidence="7">
    <location>
        <position position="64"/>
    </location>
    <ligand>
        <name>heme c</name>
        <dbReference type="ChEBI" id="CHEBI:61717"/>
    </ligand>
    <ligandPart>
        <name>Fe</name>
        <dbReference type="ChEBI" id="CHEBI:18248"/>
    </ligandPart>
</feature>
<dbReference type="PANTHER" id="PTHR37823">
    <property type="entry name" value="CYTOCHROME C-553-LIKE"/>
    <property type="match status" value="1"/>
</dbReference>
<comment type="PTM">
    <text evidence="6">Binds 1 heme c group covalently per subunit.</text>
</comment>
<keyword evidence="11" id="KW-1185">Reference proteome</keyword>
<dbReference type="InterPro" id="IPR012218">
    <property type="entry name" value="Cyt_c_BACSU-c550-type"/>
</dbReference>
<dbReference type="Pfam" id="PF13442">
    <property type="entry name" value="Cytochrome_CBB3"/>
    <property type="match status" value="1"/>
</dbReference>
<feature type="domain" description="Cytochrome c" evidence="9">
    <location>
        <begin position="47"/>
        <end position="124"/>
    </location>
</feature>
<dbReference type="AlphaFoldDB" id="A0A940SIA3"/>
<evidence type="ECO:0000313" key="11">
    <source>
        <dbReference type="Proteomes" id="UP000682134"/>
    </source>
</evidence>
<evidence type="ECO:0000259" key="9">
    <source>
        <dbReference type="PROSITE" id="PS51007"/>
    </source>
</evidence>
<keyword evidence="8" id="KW-1133">Transmembrane helix</keyword>
<evidence type="ECO:0000256" key="8">
    <source>
        <dbReference type="SAM" id="Phobius"/>
    </source>
</evidence>
<dbReference type="InterPro" id="IPR054780">
    <property type="entry name" value="Cytochro_C550_firm"/>
</dbReference>
<keyword evidence="8" id="KW-0812">Transmembrane</keyword>
<protein>
    <submittedName>
        <fullName evidence="10">Cytochrome c</fullName>
    </submittedName>
</protein>
<feature type="transmembrane region" description="Helical" evidence="8">
    <location>
        <begin position="6"/>
        <end position="25"/>
    </location>
</feature>
<evidence type="ECO:0000256" key="4">
    <source>
        <dbReference type="ARBA" id="ARBA00022982"/>
    </source>
</evidence>
<dbReference type="SUPFAM" id="SSF46626">
    <property type="entry name" value="Cytochrome c"/>
    <property type="match status" value="1"/>
</dbReference>
<accession>A0A940SIA3</accession>
<organism evidence="10 11">
    <name type="scientific">Gottfriedia endophytica</name>
    <dbReference type="NCBI Taxonomy" id="2820819"/>
    <lineage>
        <taxon>Bacteria</taxon>
        <taxon>Bacillati</taxon>
        <taxon>Bacillota</taxon>
        <taxon>Bacilli</taxon>
        <taxon>Bacillales</taxon>
        <taxon>Bacillaceae</taxon>
        <taxon>Gottfriedia</taxon>
    </lineage>
</organism>
<dbReference type="InterPro" id="IPR009056">
    <property type="entry name" value="Cyt_c-like_dom"/>
</dbReference>
<keyword evidence="1" id="KW-0813">Transport</keyword>
<dbReference type="InterPro" id="IPR036909">
    <property type="entry name" value="Cyt_c-like_dom_sf"/>
</dbReference>
<evidence type="ECO:0000256" key="5">
    <source>
        <dbReference type="ARBA" id="ARBA00023004"/>
    </source>
</evidence>
<dbReference type="Gene3D" id="1.10.760.10">
    <property type="entry name" value="Cytochrome c-like domain"/>
    <property type="match status" value="1"/>
</dbReference>
<evidence type="ECO:0000256" key="2">
    <source>
        <dbReference type="ARBA" id="ARBA00022617"/>
    </source>
</evidence>
<name>A0A940SIA3_9BACI</name>
<dbReference type="GO" id="GO:0009055">
    <property type="term" value="F:electron transfer activity"/>
    <property type="evidence" value="ECO:0007669"/>
    <property type="project" value="InterPro"/>
</dbReference>
<keyword evidence="4" id="KW-0249">Electron transport</keyword>
<dbReference type="NCBIfam" id="NF045773">
    <property type="entry name" value="cytochro_C550"/>
    <property type="match status" value="1"/>
</dbReference>
<keyword evidence="3 7" id="KW-0479">Metal-binding</keyword>
<dbReference type="GO" id="GO:0005506">
    <property type="term" value="F:iron ion binding"/>
    <property type="evidence" value="ECO:0007669"/>
    <property type="project" value="InterPro"/>
</dbReference>
<dbReference type="EMBL" id="JAGIYQ010000001">
    <property type="protein sequence ID" value="MBP0723574.1"/>
    <property type="molecule type" value="Genomic_DNA"/>
</dbReference>
<proteinExistence type="predicted"/>
<evidence type="ECO:0000256" key="6">
    <source>
        <dbReference type="PIRSR" id="PIRSR000025-1"/>
    </source>
</evidence>
<feature type="binding site" description="axial binding residue" evidence="7">
    <location>
        <position position="103"/>
    </location>
    <ligand>
        <name>heme c</name>
        <dbReference type="ChEBI" id="CHEBI:61717"/>
    </ligand>
    <ligandPart>
        <name>Fe</name>
        <dbReference type="ChEBI" id="CHEBI:18248"/>
    </ligandPart>
</feature>
<feature type="binding site" description="covalent" evidence="6">
    <location>
        <position position="60"/>
    </location>
    <ligand>
        <name>heme c</name>
        <dbReference type="ChEBI" id="CHEBI:61717"/>
    </ligand>
</feature>
<feature type="binding site" description="covalent" evidence="6">
    <location>
        <position position="63"/>
    </location>
    <ligand>
        <name>heme c</name>
        <dbReference type="ChEBI" id="CHEBI:61717"/>
    </ligand>
</feature>
<dbReference type="PROSITE" id="PS51007">
    <property type="entry name" value="CYTC"/>
    <property type="match status" value="1"/>
</dbReference>
<keyword evidence="2 6" id="KW-0349">Heme</keyword>
<dbReference type="PANTHER" id="PTHR37823:SF2">
    <property type="entry name" value="CYTOCHROME C-550"/>
    <property type="match status" value="1"/>
</dbReference>
<comment type="caution">
    <text evidence="10">The sequence shown here is derived from an EMBL/GenBank/DDBJ whole genome shotgun (WGS) entry which is preliminary data.</text>
</comment>
<keyword evidence="5 7" id="KW-0408">Iron</keyword>
<evidence type="ECO:0000256" key="7">
    <source>
        <dbReference type="PIRSR" id="PIRSR000025-2"/>
    </source>
</evidence>
<dbReference type="InterPro" id="IPR051811">
    <property type="entry name" value="Cytochrome_c550/c551-like"/>
</dbReference>
<dbReference type="GO" id="GO:0016020">
    <property type="term" value="C:membrane"/>
    <property type="evidence" value="ECO:0007669"/>
    <property type="project" value="InterPro"/>
</dbReference>
<gene>
    <name evidence="10" type="ORF">J5Y03_00060</name>
</gene>
<evidence type="ECO:0000256" key="3">
    <source>
        <dbReference type="ARBA" id="ARBA00022723"/>
    </source>
</evidence>